<dbReference type="AlphaFoldDB" id="A0A2S2P574"/>
<proteinExistence type="predicted"/>
<protein>
    <submittedName>
        <fullName evidence="1">Uncharacterized protein</fullName>
    </submittedName>
</protein>
<gene>
    <name evidence="1" type="ORF">g.2133</name>
</gene>
<dbReference type="EMBL" id="GGMR01011998">
    <property type="protein sequence ID" value="MBY24617.1"/>
    <property type="molecule type" value="Transcribed_RNA"/>
</dbReference>
<name>A0A2S2P574_SCHGA</name>
<reference evidence="1" key="1">
    <citation type="submission" date="2018-04" db="EMBL/GenBank/DDBJ databases">
        <title>Transcriptome of Schizaphis graminum biotype I.</title>
        <authorList>
            <person name="Scully E.D."/>
            <person name="Geib S.M."/>
            <person name="Palmer N.A."/>
            <person name="Koch K."/>
            <person name="Bradshaw J."/>
            <person name="Heng-Moss T."/>
            <person name="Sarath G."/>
        </authorList>
    </citation>
    <scope>NUCLEOTIDE SEQUENCE</scope>
</reference>
<evidence type="ECO:0000313" key="1">
    <source>
        <dbReference type="EMBL" id="MBY24617.1"/>
    </source>
</evidence>
<accession>A0A2S2P574</accession>
<sequence length="287" mass="32722">MPKLPRSNILVSVTLYSKKKQDFGIKMNVQMVYNWCAKLAMNCTRIGVHNILTTYPYCNIPTRTVRICAENSLSTTLSVTKSLSTINIQNPVHVHLSGGQRHLSYNNIMPLFHIMRLFLLFYSPAIVVRVPHIHNVLYFSFLLVHTTTTTIWKPMSGTFSGEYDQFGMIKLRFTAPGSAGYVHIPQGVTVFHKSLATRRPRVCIHIAAATTIHTLYTLLIVADVFTLARRSDPIVRRYIRTSPTRILCKHRLTTPPRYSPVILYRTHAQDASLYHVQGFYMDFTPPG</sequence>
<organism evidence="1">
    <name type="scientific">Schizaphis graminum</name>
    <name type="common">Green bug aphid</name>
    <dbReference type="NCBI Taxonomy" id="13262"/>
    <lineage>
        <taxon>Eukaryota</taxon>
        <taxon>Metazoa</taxon>
        <taxon>Ecdysozoa</taxon>
        <taxon>Arthropoda</taxon>
        <taxon>Hexapoda</taxon>
        <taxon>Insecta</taxon>
        <taxon>Pterygota</taxon>
        <taxon>Neoptera</taxon>
        <taxon>Paraneoptera</taxon>
        <taxon>Hemiptera</taxon>
        <taxon>Sternorrhyncha</taxon>
        <taxon>Aphidomorpha</taxon>
        <taxon>Aphidoidea</taxon>
        <taxon>Aphididae</taxon>
        <taxon>Aphidini</taxon>
        <taxon>Schizaphis</taxon>
    </lineage>
</organism>